<name>A0A8A7KED2_9FIRM</name>
<reference evidence="1" key="1">
    <citation type="submission" date="2019-12" db="EMBL/GenBank/DDBJ databases">
        <authorList>
            <person name="zhang j."/>
            <person name="sun C.M."/>
        </authorList>
    </citation>
    <scope>NUCLEOTIDE SEQUENCE</scope>
    <source>
        <strain evidence="1">NS-1</strain>
    </source>
</reference>
<proteinExistence type="predicted"/>
<dbReference type="KEGG" id="ifn:GM661_18325"/>
<sequence length="81" mass="9336">MIRKQIYLDETMITQIRKIAVDKNISQSEVIRRSLFEYIKNEQVKGKIKDPLQELLGIVDLPLADGSENHDDYIYGGKNNA</sequence>
<organism evidence="1 2">
    <name type="scientific">Iocasia fonsfrigidae</name>
    <dbReference type="NCBI Taxonomy" id="2682810"/>
    <lineage>
        <taxon>Bacteria</taxon>
        <taxon>Bacillati</taxon>
        <taxon>Bacillota</taxon>
        <taxon>Clostridia</taxon>
        <taxon>Halanaerobiales</taxon>
        <taxon>Halanaerobiaceae</taxon>
        <taxon>Iocasia</taxon>
    </lineage>
</organism>
<dbReference type="CDD" id="cd21631">
    <property type="entry name" value="RHH_CopG_NikR-like"/>
    <property type="match status" value="1"/>
</dbReference>
<dbReference type="EMBL" id="CP046640">
    <property type="protein sequence ID" value="QTL99771.1"/>
    <property type="molecule type" value="Genomic_DNA"/>
</dbReference>
<evidence type="ECO:0000313" key="1">
    <source>
        <dbReference type="EMBL" id="QTL99771.1"/>
    </source>
</evidence>
<dbReference type="AlphaFoldDB" id="A0A8A7KED2"/>
<dbReference type="GO" id="GO:0006355">
    <property type="term" value="P:regulation of DNA-templated transcription"/>
    <property type="evidence" value="ECO:0007669"/>
    <property type="project" value="InterPro"/>
</dbReference>
<protein>
    <recommendedName>
        <fullName evidence="3">Ribbon-helix-helix protein CopG domain-containing protein</fullName>
    </recommendedName>
</protein>
<accession>A0A8A7KED2</accession>
<gene>
    <name evidence="1" type="ORF">GM661_18325</name>
</gene>
<keyword evidence="2" id="KW-1185">Reference proteome</keyword>
<dbReference type="Proteomes" id="UP000665020">
    <property type="component" value="Chromosome"/>
</dbReference>
<evidence type="ECO:0008006" key="3">
    <source>
        <dbReference type="Google" id="ProtNLM"/>
    </source>
</evidence>
<evidence type="ECO:0000313" key="2">
    <source>
        <dbReference type="Proteomes" id="UP000665020"/>
    </source>
</evidence>
<dbReference type="RefSeq" id="WP_230868100.1">
    <property type="nucleotide sequence ID" value="NZ_CP046640.1"/>
</dbReference>